<dbReference type="Proteomes" id="UP001139344">
    <property type="component" value="Unassembled WGS sequence"/>
</dbReference>
<accession>A0A9X1UVJ2</accession>
<keyword evidence="2" id="KW-1185">Reference proteome</keyword>
<sequence length="262" mass="30986">MSNDIELQRDQAKLRKRNREYLEKFVSEYFESAYSKISSKYETLLLSELFDPEDLQEKRKFLKDHFARIKKERPLFYDSPYHFFSSIKVENGVFKYCIDEILRNTNDLVNEIYPTLDIKTGQSASFQFFTGSLRTSAEKVYLKNLLEVNSITFNPAVFNCIKVQEFFELSLYKNWLSRIEDCKPQLSYIYKRLKGSGSYIETNDPGSIICTSKVFMNYWNSLNHPFKIEERKNSNISLHNEPGFSHKSNFDAFLQDFLTRNA</sequence>
<evidence type="ECO:0000313" key="2">
    <source>
        <dbReference type="Proteomes" id="UP001139344"/>
    </source>
</evidence>
<comment type="caution">
    <text evidence="1">The sequence shown here is derived from an EMBL/GenBank/DDBJ whole genome shotgun (WGS) entry which is preliminary data.</text>
</comment>
<proteinExistence type="predicted"/>
<name>A0A9X1UVJ2_9FLAO</name>
<dbReference type="EMBL" id="JAJSON010000015">
    <property type="protein sequence ID" value="MCG9971172.1"/>
    <property type="molecule type" value="Genomic_DNA"/>
</dbReference>
<dbReference type="AlphaFoldDB" id="A0A9X1UVJ2"/>
<gene>
    <name evidence="1" type="ORF">LU635_05935</name>
</gene>
<reference evidence="1" key="1">
    <citation type="submission" date="2021-12" db="EMBL/GenBank/DDBJ databases">
        <title>Description of Gramella crocea sp. nov., a new bacterium isolated from activated sludge.</title>
        <authorList>
            <person name="Zhang X."/>
        </authorList>
    </citation>
    <scope>NUCLEOTIDE SEQUENCE</scope>
    <source>
        <strain evidence="1">YB25</strain>
    </source>
</reference>
<protein>
    <submittedName>
        <fullName evidence="1">Uncharacterized protein</fullName>
    </submittedName>
</protein>
<evidence type="ECO:0000313" key="1">
    <source>
        <dbReference type="EMBL" id="MCG9971172.1"/>
    </source>
</evidence>
<organism evidence="1 2">
    <name type="scientific">Christiangramia crocea</name>
    <dbReference type="NCBI Taxonomy" id="2904124"/>
    <lineage>
        <taxon>Bacteria</taxon>
        <taxon>Pseudomonadati</taxon>
        <taxon>Bacteroidota</taxon>
        <taxon>Flavobacteriia</taxon>
        <taxon>Flavobacteriales</taxon>
        <taxon>Flavobacteriaceae</taxon>
        <taxon>Christiangramia</taxon>
    </lineage>
</organism>
<dbReference type="RefSeq" id="WP_240097199.1">
    <property type="nucleotide sequence ID" value="NZ_JAJSON010000015.1"/>
</dbReference>